<name>A0A0E9UR87_ANGAN</name>
<evidence type="ECO:0000313" key="1">
    <source>
        <dbReference type="EMBL" id="JAH68246.1"/>
    </source>
</evidence>
<dbReference type="AlphaFoldDB" id="A0A0E9UR87"/>
<reference evidence="1" key="2">
    <citation type="journal article" date="2015" name="Fish Shellfish Immunol.">
        <title>Early steps in the European eel (Anguilla anguilla)-Vibrio vulnificus interaction in the gills: Role of the RtxA13 toxin.</title>
        <authorList>
            <person name="Callol A."/>
            <person name="Pajuelo D."/>
            <person name="Ebbesson L."/>
            <person name="Teles M."/>
            <person name="MacKenzie S."/>
            <person name="Amaro C."/>
        </authorList>
    </citation>
    <scope>NUCLEOTIDE SEQUENCE</scope>
</reference>
<reference evidence="1" key="1">
    <citation type="submission" date="2014-11" db="EMBL/GenBank/DDBJ databases">
        <authorList>
            <person name="Amaro Gonzalez C."/>
        </authorList>
    </citation>
    <scope>NUCLEOTIDE SEQUENCE</scope>
</reference>
<dbReference type="EMBL" id="GBXM01040331">
    <property type="protein sequence ID" value="JAH68246.1"/>
    <property type="molecule type" value="Transcribed_RNA"/>
</dbReference>
<protein>
    <submittedName>
        <fullName evidence="1">Uncharacterized protein</fullName>
    </submittedName>
</protein>
<accession>A0A0E9UR87</accession>
<proteinExistence type="predicted"/>
<sequence>MWFCNSLGLISSHGGTSCNDLFYTFKSHHATQP</sequence>
<organism evidence="1">
    <name type="scientific">Anguilla anguilla</name>
    <name type="common">European freshwater eel</name>
    <name type="synonym">Muraena anguilla</name>
    <dbReference type="NCBI Taxonomy" id="7936"/>
    <lineage>
        <taxon>Eukaryota</taxon>
        <taxon>Metazoa</taxon>
        <taxon>Chordata</taxon>
        <taxon>Craniata</taxon>
        <taxon>Vertebrata</taxon>
        <taxon>Euteleostomi</taxon>
        <taxon>Actinopterygii</taxon>
        <taxon>Neopterygii</taxon>
        <taxon>Teleostei</taxon>
        <taxon>Anguilliformes</taxon>
        <taxon>Anguillidae</taxon>
        <taxon>Anguilla</taxon>
    </lineage>
</organism>